<protein>
    <submittedName>
        <fullName evidence="2">Uncharacterized protein</fullName>
    </submittedName>
</protein>
<feature type="transmembrane region" description="Helical" evidence="1">
    <location>
        <begin position="5"/>
        <end position="26"/>
    </location>
</feature>
<gene>
    <name evidence="2" type="ORF">SAMN05216167_106170</name>
</gene>
<keyword evidence="1" id="KW-0812">Transmembrane</keyword>
<evidence type="ECO:0000313" key="2">
    <source>
        <dbReference type="EMBL" id="SFD67187.1"/>
    </source>
</evidence>
<proteinExistence type="predicted"/>
<evidence type="ECO:0000313" key="3">
    <source>
        <dbReference type="Proteomes" id="UP000198598"/>
    </source>
</evidence>
<keyword evidence="1" id="KW-1133">Transmembrane helix</keyword>
<dbReference type="Proteomes" id="UP000198598">
    <property type="component" value="Unassembled WGS sequence"/>
</dbReference>
<keyword evidence="1" id="KW-0472">Membrane</keyword>
<accession>A0A1I1U8S6</accession>
<organism evidence="2 3">
    <name type="scientific">Spirosoma endophyticum</name>
    <dbReference type="NCBI Taxonomy" id="662367"/>
    <lineage>
        <taxon>Bacteria</taxon>
        <taxon>Pseudomonadati</taxon>
        <taxon>Bacteroidota</taxon>
        <taxon>Cytophagia</taxon>
        <taxon>Cytophagales</taxon>
        <taxon>Cytophagaceae</taxon>
        <taxon>Spirosoma</taxon>
    </lineage>
</organism>
<keyword evidence="3" id="KW-1185">Reference proteome</keyword>
<name>A0A1I1U8S6_9BACT</name>
<reference evidence="2 3" key="1">
    <citation type="submission" date="2016-10" db="EMBL/GenBank/DDBJ databases">
        <authorList>
            <person name="de Groot N.N."/>
        </authorList>
    </citation>
    <scope>NUCLEOTIDE SEQUENCE [LARGE SCALE GENOMIC DNA]</scope>
    <source>
        <strain evidence="2 3">DSM 26130</strain>
    </source>
</reference>
<evidence type="ECO:0000256" key="1">
    <source>
        <dbReference type="SAM" id="Phobius"/>
    </source>
</evidence>
<dbReference type="STRING" id="662367.SAMN05216167_106170"/>
<sequence>MKKTLLFFIVFFLGSIFIYMNLAFIVGDWYADYWPQEFRVFLCFLNAIWVFVYFSKADSNK</sequence>
<dbReference type="AlphaFoldDB" id="A0A1I1U8S6"/>
<feature type="transmembrane region" description="Helical" evidence="1">
    <location>
        <begin position="38"/>
        <end position="55"/>
    </location>
</feature>
<dbReference type="EMBL" id="FOLQ01000006">
    <property type="protein sequence ID" value="SFD67187.1"/>
    <property type="molecule type" value="Genomic_DNA"/>
</dbReference>